<accession>A0ACD5WNB1</accession>
<evidence type="ECO:0000313" key="2">
    <source>
        <dbReference type="Proteomes" id="UP001732700"/>
    </source>
</evidence>
<name>A0ACD5WNB1_AVESA</name>
<reference evidence="1" key="1">
    <citation type="submission" date="2021-05" db="EMBL/GenBank/DDBJ databases">
        <authorList>
            <person name="Scholz U."/>
            <person name="Mascher M."/>
            <person name="Fiebig A."/>
        </authorList>
    </citation>
    <scope>NUCLEOTIDE SEQUENCE [LARGE SCALE GENOMIC DNA]</scope>
</reference>
<evidence type="ECO:0000313" key="1">
    <source>
        <dbReference type="EnsemblPlants" id="AVESA.00010b.r2.4AG0652470.1.CDS.1"/>
    </source>
</evidence>
<keyword evidence="2" id="KW-1185">Reference proteome</keyword>
<sequence length="339" mass="36090">MGEKVATLRMARLELEDLYRAVPDDSVELTFKDLVAPPPRAAVSPAKTLAAIVEDEDNERHSKAALLRSSTNIFTYKVDSDTDRDDDHEHDHGVIYPTSAAGFQLSPSPSPPPAGRRSRSTAIRPSEGTEQQQLRGGNNNVLRRNGGVGNYRRPGIPHSNLCAHCSTYVHILRHRCLACGRVYCRRCVGVGMGDMAEGRKCVDCLGRKYSHRYIHKAGRTTSTAAGLLCSCGLHGWGKGSSALRAEELLWAEKGPAPRRRQPSSSSSTTSISASYSTGAGGGGGYSASMSMTMMSINSGAGGGAGYNSNRVVVKQPASSSFVANSTFSRGAANPHALPL</sequence>
<proteinExistence type="predicted"/>
<organism evidence="1 2">
    <name type="scientific">Avena sativa</name>
    <name type="common">Oat</name>
    <dbReference type="NCBI Taxonomy" id="4498"/>
    <lineage>
        <taxon>Eukaryota</taxon>
        <taxon>Viridiplantae</taxon>
        <taxon>Streptophyta</taxon>
        <taxon>Embryophyta</taxon>
        <taxon>Tracheophyta</taxon>
        <taxon>Spermatophyta</taxon>
        <taxon>Magnoliopsida</taxon>
        <taxon>Liliopsida</taxon>
        <taxon>Poales</taxon>
        <taxon>Poaceae</taxon>
        <taxon>BOP clade</taxon>
        <taxon>Pooideae</taxon>
        <taxon>Poodae</taxon>
        <taxon>Poeae</taxon>
        <taxon>Poeae Chloroplast Group 1 (Aveneae type)</taxon>
        <taxon>Aveninae</taxon>
        <taxon>Avena</taxon>
    </lineage>
</organism>
<dbReference type="EnsemblPlants" id="AVESA.00010b.r2.4AG0652470.1">
    <property type="protein sequence ID" value="AVESA.00010b.r2.4AG0652470.1.CDS.1"/>
    <property type="gene ID" value="AVESA.00010b.r2.4AG0652470"/>
</dbReference>
<reference evidence="1" key="2">
    <citation type="submission" date="2025-09" db="UniProtKB">
        <authorList>
            <consortium name="EnsemblPlants"/>
        </authorList>
    </citation>
    <scope>IDENTIFICATION</scope>
</reference>
<dbReference type="Proteomes" id="UP001732700">
    <property type="component" value="Chromosome 4A"/>
</dbReference>
<protein>
    <submittedName>
        <fullName evidence="1">Uncharacterized protein</fullName>
    </submittedName>
</protein>